<gene>
    <name evidence="2" type="ORF">SPARVUS_LOCUS3396732</name>
</gene>
<feature type="non-terminal residue" evidence="2">
    <location>
        <position position="51"/>
    </location>
</feature>
<keyword evidence="3" id="KW-1185">Reference proteome</keyword>
<evidence type="ECO:0000256" key="1">
    <source>
        <dbReference type="SAM" id="SignalP"/>
    </source>
</evidence>
<keyword evidence="1" id="KW-0732">Signal</keyword>
<reference evidence="2" key="1">
    <citation type="submission" date="2023-05" db="EMBL/GenBank/DDBJ databases">
        <authorList>
            <person name="Stuckert A."/>
        </authorList>
    </citation>
    <scope>NUCLEOTIDE SEQUENCE</scope>
</reference>
<dbReference type="EMBL" id="CATNWA010005279">
    <property type="protein sequence ID" value="CAI9549720.1"/>
    <property type="molecule type" value="Genomic_DNA"/>
</dbReference>
<name>A0ABN9BQH7_9NEOB</name>
<sequence length="51" mass="5764">MPSWWAVGRMLLILVVNWKNASYNSGQLFWGVVRVWARTQGSHDPLLPGAP</sequence>
<evidence type="ECO:0000313" key="3">
    <source>
        <dbReference type="Proteomes" id="UP001162483"/>
    </source>
</evidence>
<feature type="chain" id="PRO_5046766241" evidence="1">
    <location>
        <begin position="22"/>
        <end position="51"/>
    </location>
</feature>
<protein>
    <submittedName>
        <fullName evidence="2">Uncharacterized protein</fullName>
    </submittedName>
</protein>
<organism evidence="2 3">
    <name type="scientific">Staurois parvus</name>
    <dbReference type="NCBI Taxonomy" id="386267"/>
    <lineage>
        <taxon>Eukaryota</taxon>
        <taxon>Metazoa</taxon>
        <taxon>Chordata</taxon>
        <taxon>Craniata</taxon>
        <taxon>Vertebrata</taxon>
        <taxon>Euteleostomi</taxon>
        <taxon>Amphibia</taxon>
        <taxon>Batrachia</taxon>
        <taxon>Anura</taxon>
        <taxon>Neobatrachia</taxon>
        <taxon>Ranoidea</taxon>
        <taxon>Ranidae</taxon>
        <taxon>Staurois</taxon>
    </lineage>
</organism>
<feature type="signal peptide" evidence="1">
    <location>
        <begin position="1"/>
        <end position="21"/>
    </location>
</feature>
<dbReference type="Proteomes" id="UP001162483">
    <property type="component" value="Unassembled WGS sequence"/>
</dbReference>
<accession>A0ABN9BQH7</accession>
<comment type="caution">
    <text evidence="2">The sequence shown here is derived from an EMBL/GenBank/DDBJ whole genome shotgun (WGS) entry which is preliminary data.</text>
</comment>
<proteinExistence type="predicted"/>
<evidence type="ECO:0000313" key="2">
    <source>
        <dbReference type="EMBL" id="CAI9549720.1"/>
    </source>
</evidence>